<gene>
    <name evidence="2" type="primary">NCL1_56391</name>
    <name evidence="2" type="ORF">NPIL_238391</name>
</gene>
<sequence>MRKLLGRTFRKRMKKKLRITINSDINQAIDGNYNFLCKWMGENGYKPSKKLKPKYFQDTGRGLMTKEKIYSGDTILCIPEKLLITAKVILKSEFGECIKKYCSGASGHQILSVFLMFEKAKGEASEWYHYIKTLPLAYDIPAFYGSQCLSTIPSFIQERALKQIEAIKESYVHLKLFFYHLEQLFPFTKGNVNFDVYKWAWCAVNTRCIFIDCFKENCIGKSCLFHLALAPFLDLLNHNIDVQVQAGFNQESKQYEIISLCGFEKNSQVFINYGSHDNYTLFLEYGFVTPNNYNDSILFSVDDILLAYKQCQLPSQSLDSKLKFILENNLIKNMVCSCDGLSWNLKVVLKVLITECNIRLWKSKLCKYSELEMECDSLKKICRELFQIKFQQLTENSDDKIKYVCDNSNFQEQIAQLLIITKSIVMKFME</sequence>
<comment type="caution">
    <text evidence="2">The sequence shown here is derived from an EMBL/GenBank/DDBJ whole genome shotgun (WGS) entry which is preliminary data.</text>
</comment>
<dbReference type="InterPro" id="IPR001214">
    <property type="entry name" value="SET_dom"/>
</dbReference>
<name>A0A8X6KIK4_NEPPI</name>
<proteinExistence type="predicted"/>
<dbReference type="Pfam" id="PF00856">
    <property type="entry name" value="SET"/>
    <property type="match status" value="1"/>
</dbReference>
<evidence type="ECO:0000313" key="2">
    <source>
        <dbReference type="EMBL" id="GFS51542.1"/>
    </source>
</evidence>
<dbReference type="InterPro" id="IPR044429">
    <property type="entry name" value="SETD4_SET"/>
</dbReference>
<dbReference type="GO" id="GO:0016279">
    <property type="term" value="F:protein-lysine N-methyltransferase activity"/>
    <property type="evidence" value="ECO:0007669"/>
    <property type="project" value="InterPro"/>
</dbReference>
<dbReference type="OrthoDB" id="341421at2759"/>
<keyword evidence="3" id="KW-1185">Reference proteome</keyword>
<accession>A0A8X6KIK4</accession>
<dbReference type="SUPFAM" id="SSF82199">
    <property type="entry name" value="SET domain"/>
    <property type="match status" value="1"/>
</dbReference>
<dbReference type="AlphaFoldDB" id="A0A8X6KIK4"/>
<evidence type="ECO:0000313" key="3">
    <source>
        <dbReference type="Proteomes" id="UP000887013"/>
    </source>
</evidence>
<evidence type="ECO:0000259" key="1">
    <source>
        <dbReference type="PROSITE" id="PS50280"/>
    </source>
</evidence>
<feature type="domain" description="SET" evidence="1">
    <location>
        <begin position="49"/>
        <end position="274"/>
    </location>
</feature>
<protein>
    <submittedName>
        <fullName evidence="2">SET domain-containing protein 4</fullName>
    </submittedName>
</protein>
<dbReference type="PROSITE" id="PS50280">
    <property type="entry name" value="SET"/>
    <property type="match status" value="1"/>
</dbReference>
<dbReference type="CDD" id="cd19177">
    <property type="entry name" value="SET_SETD4"/>
    <property type="match status" value="1"/>
</dbReference>
<dbReference type="InterPro" id="IPR046341">
    <property type="entry name" value="SET_dom_sf"/>
</dbReference>
<reference evidence="2" key="1">
    <citation type="submission" date="2020-08" db="EMBL/GenBank/DDBJ databases">
        <title>Multicomponent nature underlies the extraordinary mechanical properties of spider dragline silk.</title>
        <authorList>
            <person name="Kono N."/>
            <person name="Nakamura H."/>
            <person name="Mori M."/>
            <person name="Yoshida Y."/>
            <person name="Ohtoshi R."/>
            <person name="Malay A.D."/>
            <person name="Moran D.A.P."/>
            <person name="Tomita M."/>
            <person name="Numata K."/>
            <person name="Arakawa K."/>
        </authorList>
    </citation>
    <scope>NUCLEOTIDE SEQUENCE</scope>
</reference>
<dbReference type="PANTHER" id="PTHR13271:SF151">
    <property type="entry name" value="SET DOMAIN-CONTAINING PROTEIN 4"/>
    <property type="match status" value="1"/>
</dbReference>
<dbReference type="PANTHER" id="PTHR13271">
    <property type="entry name" value="UNCHARACTERIZED PUTATIVE METHYLTRANSFERASE"/>
    <property type="match status" value="1"/>
</dbReference>
<dbReference type="EMBL" id="BMAW01091764">
    <property type="protein sequence ID" value="GFS51542.1"/>
    <property type="molecule type" value="Genomic_DNA"/>
</dbReference>
<organism evidence="2 3">
    <name type="scientific">Nephila pilipes</name>
    <name type="common">Giant wood spider</name>
    <name type="synonym">Nephila maculata</name>
    <dbReference type="NCBI Taxonomy" id="299642"/>
    <lineage>
        <taxon>Eukaryota</taxon>
        <taxon>Metazoa</taxon>
        <taxon>Ecdysozoa</taxon>
        <taxon>Arthropoda</taxon>
        <taxon>Chelicerata</taxon>
        <taxon>Arachnida</taxon>
        <taxon>Araneae</taxon>
        <taxon>Araneomorphae</taxon>
        <taxon>Entelegynae</taxon>
        <taxon>Araneoidea</taxon>
        <taxon>Nephilidae</taxon>
        <taxon>Nephila</taxon>
    </lineage>
</organism>
<dbReference type="InterPro" id="IPR050600">
    <property type="entry name" value="SETD3_SETD6_MTase"/>
</dbReference>
<dbReference type="Proteomes" id="UP000887013">
    <property type="component" value="Unassembled WGS sequence"/>
</dbReference>
<dbReference type="Gene3D" id="3.90.1410.10">
    <property type="entry name" value="set domain protein methyltransferase, domain 1"/>
    <property type="match status" value="1"/>
</dbReference>